<organism evidence="2 3">
    <name type="scientific">Orrella marina</name>
    <dbReference type="NCBI Taxonomy" id="2163011"/>
    <lineage>
        <taxon>Bacteria</taxon>
        <taxon>Pseudomonadati</taxon>
        <taxon>Pseudomonadota</taxon>
        <taxon>Betaproteobacteria</taxon>
        <taxon>Burkholderiales</taxon>
        <taxon>Alcaligenaceae</taxon>
        <taxon>Orrella</taxon>
    </lineage>
</organism>
<reference evidence="2 3" key="1">
    <citation type="submission" date="2018-04" db="EMBL/GenBank/DDBJ databases">
        <title>Bordetella sp. HZ20 isolated from seawater.</title>
        <authorList>
            <person name="Sun C."/>
        </authorList>
    </citation>
    <scope>NUCLEOTIDE SEQUENCE [LARGE SCALE GENOMIC DNA]</scope>
    <source>
        <strain evidence="2 3">HZ20</strain>
    </source>
</reference>
<accession>A0A2R4XF80</accession>
<dbReference type="KEGG" id="boz:DBV39_00195"/>
<keyword evidence="3" id="KW-1185">Reference proteome</keyword>
<feature type="transmembrane region" description="Helical" evidence="1">
    <location>
        <begin position="65"/>
        <end position="85"/>
    </location>
</feature>
<dbReference type="Proteomes" id="UP000244571">
    <property type="component" value="Chromosome"/>
</dbReference>
<evidence type="ECO:0000313" key="3">
    <source>
        <dbReference type="Proteomes" id="UP000244571"/>
    </source>
</evidence>
<keyword evidence="1" id="KW-1133">Transmembrane helix</keyword>
<gene>
    <name evidence="2" type="ORF">DBV39_00195</name>
</gene>
<evidence type="ECO:0000256" key="1">
    <source>
        <dbReference type="SAM" id="Phobius"/>
    </source>
</evidence>
<keyword evidence="1" id="KW-0812">Transmembrane</keyword>
<dbReference type="RefSeq" id="WP_108619830.1">
    <property type="nucleotide sequence ID" value="NZ_CP028901.1"/>
</dbReference>
<dbReference type="AlphaFoldDB" id="A0A2R4XF80"/>
<dbReference type="EMBL" id="CP028901">
    <property type="protein sequence ID" value="AWB32389.1"/>
    <property type="molecule type" value="Genomic_DNA"/>
</dbReference>
<name>A0A2R4XF80_9BURK</name>
<proteinExistence type="predicted"/>
<sequence>MRHDLAKHLIAGLLIALIVGLAFSRDLDTVSAALTGLTAAILIGALKEAVWDNWLERGVDDKHDLYATMVGGAIGAIVLCAFLYYPA</sequence>
<protein>
    <submittedName>
        <fullName evidence="2">Uncharacterized protein</fullName>
    </submittedName>
</protein>
<keyword evidence="1" id="KW-0472">Membrane</keyword>
<evidence type="ECO:0000313" key="2">
    <source>
        <dbReference type="EMBL" id="AWB32389.1"/>
    </source>
</evidence>